<accession>A0A852WEM3</accession>
<dbReference type="Proteomes" id="UP000573599">
    <property type="component" value="Unassembled WGS sequence"/>
</dbReference>
<dbReference type="RefSeq" id="WP_179420429.1">
    <property type="nucleotide sequence ID" value="NZ_JACCAB010000001.1"/>
</dbReference>
<dbReference type="EMBL" id="JACCAB010000001">
    <property type="protein sequence ID" value="NYG05861.1"/>
    <property type="molecule type" value="Genomic_DNA"/>
</dbReference>
<evidence type="ECO:0000313" key="2">
    <source>
        <dbReference type="Proteomes" id="UP000573599"/>
    </source>
</evidence>
<keyword evidence="2" id="KW-1185">Reference proteome</keyword>
<protein>
    <submittedName>
        <fullName evidence="1">Uncharacterized protein</fullName>
    </submittedName>
</protein>
<dbReference type="AlphaFoldDB" id="A0A852WEM3"/>
<sequence length="179" mass="18296">MIQVNTNGLGTDGAAGHNRFGLRAYSSSDVSAKDAISIAGFQKMAIYANLPSATTLFHLARIPNGSGGSVLLVKLFDIGDSTGSGAITILPPSGASLSGCTGTGPATGALSSCSITANSSFNGKWETIAVPIPAGYSCDDTDPTQCWFKLQYAYGAGNQPSDTTSWTANLEGAPVRLVR</sequence>
<reference evidence="1 2" key="1">
    <citation type="submission" date="2020-07" db="EMBL/GenBank/DDBJ databases">
        <title>Sequencing the genomes of 1000 actinobacteria strains.</title>
        <authorList>
            <person name="Klenk H.-P."/>
        </authorList>
    </citation>
    <scope>NUCLEOTIDE SEQUENCE [LARGE SCALE GENOMIC DNA]</scope>
    <source>
        <strain evidence="1 2">DSM 23987</strain>
    </source>
</reference>
<proteinExistence type="predicted"/>
<organism evidence="1 2">
    <name type="scientific">Pedococcus badiiscoriae</name>
    <dbReference type="NCBI Taxonomy" id="642776"/>
    <lineage>
        <taxon>Bacteria</taxon>
        <taxon>Bacillati</taxon>
        <taxon>Actinomycetota</taxon>
        <taxon>Actinomycetes</taxon>
        <taxon>Micrococcales</taxon>
        <taxon>Intrasporangiaceae</taxon>
        <taxon>Pedococcus</taxon>
    </lineage>
</organism>
<gene>
    <name evidence="1" type="ORF">BJ986_000348</name>
</gene>
<name>A0A852WEM3_9MICO</name>
<evidence type="ECO:0000313" key="1">
    <source>
        <dbReference type="EMBL" id="NYG05861.1"/>
    </source>
</evidence>
<comment type="caution">
    <text evidence="1">The sequence shown here is derived from an EMBL/GenBank/DDBJ whole genome shotgun (WGS) entry which is preliminary data.</text>
</comment>